<dbReference type="GO" id="GO:0005634">
    <property type="term" value="C:nucleus"/>
    <property type="evidence" value="ECO:0007669"/>
    <property type="project" value="UniProtKB-SubCell"/>
</dbReference>
<evidence type="ECO:0000256" key="2">
    <source>
        <dbReference type="ARBA" id="ARBA00009870"/>
    </source>
</evidence>
<dbReference type="EMBL" id="JAAAJB010000566">
    <property type="protein sequence ID" value="KAG0253669.1"/>
    <property type="molecule type" value="Genomic_DNA"/>
</dbReference>
<evidence type="ECO:0000259" key="6">
    <source>
        <dbReference type="Pfam" id="PF04825"/>
    </source>
</evidence>
<evidence type="ECO:0000259" key="5">
    <source>
        <dbReference type="Pfam" id="PF04824"/>
    </source>
</evidence>
<organism evidence="7 8">
    <name type="scientific">Actinomortierella ambigua</name>
    <dbReference type="NCBI Taxonomy" id="1343610"/>
    <lineage>
        <taxon>Eukaryota</taxon>
        <taxon>Fungi</taxon>
        <taxon>Fungi incertae sedis</taxon>
        <taxon>Mucoromycota</taxon>
        <taxon>Mortierellomycotina</taxon>
        <taxon>Mortierellomycetes</taxon>
        <taxon>Mortierellales</taxon>
        <taxon>Mortierellaceae</taxon>
        <taxon>Actinomortierella</taxon>
    </lineage>
</organism>
<feature type="region of interest" description="Disordered" evidence="4">
    <location>
        <begin position="520"/>
        <end position="587"/>
    </location>
</feature>
<evidence type="ECO:0000256" key="4">
    <source>
        <dbReference type="SAM" id="MobiDB-lite"/>
    </source>
</evidence>
<keyword evidence="3" id="KW-0539">Nucleus</keyword>
<feature type="region of interest" description="Disordered" evidence="4">
    <location>
        <begin position="615"/>
        <end position="649"/>
    </location>
</feature>
<evidence type="ECO:0000256" key="3">
    <source>
        <dbReference type="ARBA" id="ARBA00023242"/>
    </source>
</evidence>
<dbReference type="Proteomes" id="UP000807716">
    <property type="component" value="Unassembled WGS sequence"/>
</dbReference>
<protein>
    <submittedName>
        <fullName evidence="7">Sister chromatid cohesion protein 1</fullName>
    </submittedName>
</protein>
<dbReference type="InterPro" id="IPR036390">
    <property type="entry name" value="WH_DNA-bd_sf"/>
</dbReference>
<feature type="domain" description="Rad21/Rec8-like protein C-terminal eukaryotic" evidence="5">
    <location>
        <begin position="664"/>
        <end position="700"/>
    </location>
</feature>
<feature type="region of interest" description="Disordered" evidence="4">
    <location>
        <begin position="483"/>
        <end position="502"/>
    </location>
</feature>
<sequence length="727" mass="78069">MFYSEAILAKKGPLAKVWLAAHWERKLSKNQLLQTDLSNSVDAIMGADQAPMALRLSGQLLLGVARIYSRKAKYLQEDCNEALVKIKVAFRATEDDQLDRAVGTAATATTAAGLNDAAMAAAAFNAITVPDNMTELDLLVPAQGGFDLEAWGIKGVGRTGDIMLEEEEEGLDGQQQHKQQRKDILDLFAMSQGSDIEFGRNHRFTSTGRPSLAGVGGGGYRTMDFDLAGPEDGLDLDMFGDDLAGTLDHLAKRGSSARQAGIMAGEGDEDDLEIEVGRRGAVERRSASVDPLGLMTMGSGDAMTKDAARAPSVAADEPFVDFGELPVHDYDFGARSPLRVDFEDFQEEVVEAEVGGDDGTVRPAALGDAAAGAAAAVLSKKRKLIVDDVTEMAQGELQSQQPQGEQDDDEDGRPTLVFEVLPRSRKLLRLQQIESDVAHGGWVGYLLDCSAGPRLMGGGVGTGGGELVPELANMFSRRLQIDPPRRQQQQQRQDAQAHGHEEEAWAMPEQHDDEDHQHLLDQAGVSPPPVDMFEGFQLGHSPVGDDEAAAVPEDLAAGPSGSKRKGQSLFGETEEEGASGTTTTTTKELEGVVFSHSTVQTMRLVQQGLTQAKAQREAAGELTQEETEAGQGKKTRTAMHATASSTQNRHNRTRVGFSELMQGGGQTRGEAAKLFFELLVLSTKDVVKVEQEKSFGEIKIGGSPWLETLVEADKELSPHTGEIQVEA</sequence>
<dbReference type="GO" id="GO:0003682">
    <property type="term" value="F:chromatin binding"/>
    <property type="evidence" value="ECO:0007669"/>
    <property type="project" value="TreeGrafter"/>
</dbReference>
<proteinExistence type="inferred from homology"/>
<dbReference type="Pfam" id="PF04824">
    <property type="entry name" value="Rad21_Rec8"/>
    <property type="match status" value="1"/>
</dbReference>
<dbReference type="Pfam" id="PF04825">
    <property type="entry name" value="Rad21_Rec8_N"/>
    <property type="match status" value="1"/>
</dbReference>
<name>A0A9P6PWL6_9FUNG</name>
<dbReference type="InterPro" id="IPR006909">
    <property type="entry name" value="Rad21/Rec8_C_eu"/>
</dbReference>
<dbReference type="InterPro" id="IPR039781">
    <property type="entry name" value="Rad21/Rec8-like"/>
</dbReference>
<evidence type="ECO:0000256" key="1">
    <source>
        <dbReference type="ARBA" id="ARBA00004123"/>
    </source>
</evidence>
<keyword evidence="8" id="KW-1185">Reference proteome</keyword>
<accession>A0A9P6PWL6</accession>
<dbReference type="InterPro" id="IPR023093">
    <property type="entry name" value="ScpA-like_C"/>
</dbReference>
<dbReference type="SUPFAM" id="SSF46785">
    <property type="entry name" value="Winged helix' DNA-binding domain"/>
    <property type="match status" value="1"/>
</dbReference>
<dbReference type="PANTHER" id="PTHR12585">
    <property type="entry name" value="SCC1 / RAD21 FAMILY MEMBER"/>
    <property type="match status" value="1"/>
</dbReference>
<comment type="caution">
    <text evidence="7">The sequence shown here is derived from an EMBL/GenBank/DDBJ whole genome shotgun (WGS) entry which is preliminary data.</text>
</comment>
<dbReference type="PANTHER" id="PTHR12585:SF69">
    <property type="entry name" value="FI11703P"/>
    <property type="match status" value="1"/>
</dbReference>
<evidence type="ECO:0000313" key="8">
    <source>
        <dbReference type="Proteomes" id="UP000807716"/>
    </source>
</evidence>
<feature type="domain" description="Rad21/Rec8-like protein N-terminal" evidence="6">
    <location>
        <begin position="1"/>
        <end position="102"/>
    </location>
</feature>
<dbReference type="GO" id="GO:1990414">
    <property type="term" value="P:replication-born double-strand break repair via sister chromatid exchange"/>
    <property type="evidence" value="ECO:0007669"/>
    <property type="project" value="TreeGrafter"/>
</dbReference>
<comment type="similarity">
    <text evidence="2">Belongs to the rad21 family.</text>
</comment>
<dbReference type="InterPro" id="IPR006910">
    <property type="entry name" value="Rad21_Rec8_N"/>
</dbReference>
<dbReference type="OrthoDB" id="10071381at2759"/>
<gene>
    <name evidence="7" type="primary">MCD1</name>
    <name evidence="7" type="ORF">DFQ27_007275</name>
</gene>
<dbReference type="GO" id="GO:0030892">
    <property type="term" value="C:mitotic cohesin complex"/>
    <property type="evidence" value="ECO:0007669"/>
    <property type="project" value="TreeGrafter"/>
</dbReference>
<comment type="subcellular location">
    <subcellularLocation>
        <location evidence="1">Nucleus</location>
    </subcellularLocation>
</comment>
<reference evidence="7" key="1">
    <citation type="journal article" date="2020" name="Fungal Divers.">
        <title>Resolving the Mortierellaceae phylogeny through synthesis of multi-gene phylogenetics and phylogenomics.</title>
        <authorList>
            <person name="Vandepol N."/>
            <person name="Liber J."/>
            <person name="Desiro A."/>
            <person name="Na H."/>
            <person name="Kennedy M."/>
            <person name="Barry K."/>
            <person name="Grigoriev I.V."/>
            <person name="Miller A.N."/>
            <person name="O'Donnell K."/>
            <person name="Stajich J.E."/>
            <person name="Bonito G."/>
        </authorList>
    </citation>
    <scope>NUCLEOTIDE SEQUENCE</scope>
    <source>
        <strain evidence="7">BC1065</strain>
    </source>
</reference>
<evidence type="ECO:0000313" key="7">
    <source>
        <dbReference type="EMBL" id="KAG0253669.1"/>
    </source>
</evidence>
<dbReference type="AlphaFoldDB" id="A0A9P6PWL6"/>
<dbReference type="Gene3D" id="1.10.10.580">
    <property type="entry name" value="Structural maintenance of chromosome 1. Chain E"/>
    <property type="match status" value="1"/>
</dbReference>
<dbReference type="GO" id="GO:0007064">
    <property type="term" value="P:mitotic sister chromatid cohesion"/>
    <property type="evidence" value="ECO:0007669"/>
    <property type="project" value="TreeGrafter"/>
</dbReference>